<keyword evidence="2" id="KW-1185">Reference proteome</keyword>
<dbReference type="PANTHER" id="PTHR30298">
    <property type="entry name" value="H REPEAT-ASSOCIATED PREDICTED TRANSPOSASE"/>
    <property type="match status" value="1"/>
</dbReference>
<dbReference type="PANTHER" id="PTHR30298:SF0">
    <property type="entry name" value="PROTEIN YBFL-RELATED"/>
    <property type="match status" value="1"/>
</dbReference>
<proteinExistence type="predicted"/>
<dbReference type="InterPro" id="IPR047647">
    <property type="entry name" value="ISAs1_transpos"/>
</dbReference>
<dbReference type="Proteomes" id="UP000062519">
    <property type="component" value="Chromosome 1"/>
</dbReference>
<evidence type="ECO:0000313" key="1">
    <source>
        <dbReference type="EMBL" id="AOJ00561.1"/>
    </source>
</evidence>
<organism evidence="1 2">
    <name type="scientific">Burkholderia mayonis</name>
    <dbReference type="NCBI Taxonomy" id="1385591"/>
    <lineage>
        <taxon>Bacteria</taxon>
        <taxon>Pseudomonadati</taxon>
        <taxon>Pseudomonadota</taxon>
        <taxon>Betaproteobacteria</taxon>
        <taxon>Burkholderiales</taxon>
        <taxon>Burkholderiaceae</taxon>
        <taxon>Burkholderia</taxon>
        <taxon>pseudomallei group</taxon>
    </lineage>
</organism>
<evidence type="ECO:0008006" key="3">
    <source>
        <dbReference type="Google" id="ProtNLM"/>
    </source>
</evidence>
<sequence length="69" mass="7119">MAIDGKSVRGSRTREASALHLVSAWCSNNGLSLAQVSTADKSSELTAIPELLKTLELSGATVSIDAMGT</sequence>
<dbReference type="AlphaFoldDB" id="A0A1B4FAF1"/>
<dbReference type="KEGG" id="buu:WS70_00965"/>
<dbReference type="NCBIfam" id="NF033564">
    <property type="entry name" value="transpos_ISAs1"/>
    <property type="match status" value="1"/>
</dbReference>
<evidence type="ECO:0000313" key="2">
    <source>
        <dbReference type="Proteomes" id="UP000062519"/>
    </source>
</evidence>
<gene>
    <name evidence="1" type="ORF">WS70_00965</name>
</gene>
<accession>A0A1B4FAF1</accession>
<name>A0A1B4FAF1_9BURK</name>
<dbReference type="InterPro" id="IPR051698">
    <property type="entry name" value="Transposase_11-like"/>
</dbReference>
<reference evidence="1 2" key="1">
    <citation type="submission" date="2015-12" db="EMBL/GenBank/DDBJ databases">
        <title>Diversity of Burkholderia near neighbor genomes.</title>
        <authorList>
            <person name="Sahl J."/>
            <person name="Wagner D."/>
            <person name="Keim P."/>
        </authorList>
    </citation>
    <scope>NUCLEOTIDE SEQUENCE [LARGE SCALE GENOMIC DNA]</scope>
    <source>
        <strain evidence="1 2">BDU6</strain>
    </source>
</reference>
<dbReference type="EMBL" id="CP013386">
    <property type="protein sequence ID" value="AOJ00561.1"/>
    <property type="molecule type" value="Genomic_DNA"/>
</dbReference>
<protein>
    <recommendedName>
        <fullName evidence="3">Transposase IS4-like domain-containing protein</fullName>
    </recommendedName>
</protein>